<dbReference type="PANTHER" id="PTHR43214:SF42">
    <property type="entry name" value="TRANSCRIPTIONAL REGULATORY PROTEIN DESR"/>
    <property type="match status" value="1"/>
</dbReference>
<evidence type="ECO:0000313" key="6">
    <source>
        <dbReference type="EMBL" id="KFI51802.1"/>
    </source>
</evidence>
<dbReference type="Proteomes" id="UP000029108">
    <property type="component" value="Unassembled WGS sequence"/>
</dbReference>
<keyword evidence="7" id="KW-1185">Reference proteome</keyword>
<feature type="modified residue" description="4-aspartylphosphate" evidence="3">
    <location>
        <position position="77"/>
    </location>
</feature>
<evidence type="ECO:0000256" key="1">
    <source>
        <dbReference type="ARBA" id="ARBA00022553"/>
    </source>
</evidence>
<dbReference type="InterPro" id="IPR016032">
    <property type="entry name" value="Sig_transdc_resp-reg_C-effctor"/>
</dbReference>
<dbReference type="SUPFAM" id="SSF46894">
    <property type="entry name" value="C-terminal effector domain of the bipartite response regulators"/>
    <property type="match status" value="1"/>
</dbReference>
<keyword evidence="1 3" id="KW-0597">Phosphoprotein</keyword>
<proteinExistence type="predicted"/>
<evidence type="ECO:0000256" key="2">
    <source>
        <dbReference type="ARBA" id="ARBA00023125"/>
    </source>
</evidence>
<dbReference type="EMBL" id="JGYN01000008">
    <property type="protein sequence ID" value="KFI51802.1"/>
    <property type="molecule type" value="Genomic_DNA"/>
</dbReference>
<organism evidence="6 7">
    <name type="scientific">Bifidobacterium biavatii DSM 23969</name>
    <dbReference type="NCBI Taxonomy" id="1437608"/>
    <lineage>
        <taxon>Bacteria</taxon>
        <taxon>Bacillati</taxon>
        <taxon>Actinomycetota</taxon>
        <taxon>Actinomycetes</taxon>
        <taxon>Bifidobacteriales</taxon>
        <taxon>Bifidobacteriaceae</taxon>
        <taxon>Bifidobacterium</taxon>
    </lineage>
</organism>
<dbReference type="GO" id="GO:0000160">
    <property type="term" value="P:phosphorelay signal transduction system"/>
    <property type="evidence" value="ECO:0007669"/>
    <property type="project" value="InterPro"/>
</dbReference>
<accession>A0A086ZZ52</accession>
<dbReference type="AlphaFoldDB" id="A0A086ZZ52"/>
<evidence type="ECO:0000256" key="3">
    <source>
        <dbReference type="PROSITE-ProRule" id="PRU00169"/>
    </source>
</evidence>
<evidence type="ECO:0000313" key="7">
    <source>
        <dbReference type="Proteomes" id="UP000029108"/>
    </source>
</evidence>
<protein>
    <submittedName>
        <fullName evidence="6">Uncharacterized protein</fullName>
    </submittedName>
</protein>
<comment type="caution">
    <text evidence="6">The sequence shown here is derived from an EMBL/GenBank/DDBJ whole genome shotgun (WGS) entry which is preliminary data.</text>
</comment>
<dbReference type="Gene3D" id="1.10.10.10">
    <property type="entry name" value="Winged helix-like DNA-binding domain superfamily/Winged helix DNA-binding domain"/>
    <property type="match status" value="1"/>
</dbReference>
<name>A0A086ZZ52_9BIFI</name>
<dbReference type="GO" id="GO:0006355">
    <property type="term" value="P:regulation of DNA-templated transcription"/>
    <property type="evidence" value="ECO:0007669"/>
    <property type="project" value="InterPro"/>
</dbReference>
<dbReference type="Pfam" id="PF00196">
    <property type="entry name" value="GerE"/>
    <property type="match status" value="1"/>
</dbReference>
<dbReference type="PROSITE" id="PS50110">
    <property type="entry name" value="RESPONSE_REGULATORY"/>
    <property type="match status" value="1"/>
</dbReference>
<dbReference type="PROSITE" id="PS50043">
    <property type="entry name" value="HTH_LUXR_2"/>
    <property type="match status" value="1"/>
</dbReference>
<keyword evidence="2" id="KW-0238">DNA-binding</keyword>
<dbReference type="SMART" id="SM00421">
    <property type="entry name" value="HTH_LUXR"/>
    <property type="match status" value="1"/>
</dbReference>
<dbReference type="Pfam" id="PF00072">
    <property type="entry name" value="Response_reg"/>
    <property type="match status" value="1"/>
</dbReference>
<feature type="domain" description="Response regulatory" evidence="5">
    <location>
        <begin position="23"/>
        <end position="142"/>
    </location>
</feature>
<dbReference type="Gene3D" id="3.40.50.2300">
    <property type="match status" value="1"/>
</dbReference>
<dbReference type="InterPro" id="IPR058245">
    <property type="entry name" value="NreC/VraR/RcsB-like_REC"/>
</dbReference>
<dbReference type="eggNOG" id="COG2197">
    <property type="taxonomic scope" value="Bacteria"/>
</dbReference>
<dbReference type="CDD" id="cd17535">
    <property type="entry name" value="REC_NarL-like"/>
    <property type="match status" value="1"/>
</dbReference>
<dbReference type="CDD" id="cd06170">
    <property type="entry name" value="LuxR_C_like"/>
    <property type="match status" value="1"/>
</dbReference>
<dbReference type="InterPro" id="IPR011006">
    <property type="entry name" value="CheY-like_superfamily"/>
</dbReference>
<dbReference type="InterPro" id="IPR039420">
    <property type="entry name" value="WalR-like"/>
</dbReference>
<dbReference type="InterPro" id="IPR000792">
    <property type="entry name" value="Tscrpt_reg_LuxR_C"/>
</dbReference>
<dbReference type="STRING" id="1437608.GCA_000771645_00184"/>
<dbReference type="SUPFAM" id="SSF52172">
    <property type="entry name" value="CheY-like"/>
    <property type="match status" value="1"/>
</dbReference>
<evidence type="ECO:0000259" key="4">
    <source>
        <dbReference type="PROSITE" id="PS50043"/>
    </source>
</evidence>
<dbReference type="InterPro" id="IPR036388">
    <property type="entry name" value="WH-like_DNA-bd_sf"/>
</dbReference>
<gene>
    <name evidence="6" type="ORF">BBIA_0718</name>
</gene>
<dbReference type="InterPro" id="IPR001789">
    <property type="entry name" value="Sig_transdc_resp-reg_receiver"/>
</dbReference>
<dbReference type="SMART" id="SM00448">
    <property type="entry name" value="REC"/>
    <property type="match status" value="1"/>
</dbReference>
<feature type="domain" description="HTH luxR-type" evidence="4">
    <location>
        <begin position="174"/>
        <end position="239"/>
    </location>
</feature>
<dbReference type="PANTHER" id="PTHR43214">
    <property type="entry name" value="TWO-COMPONENT RESPONSE REGULATOR"/>
    <property type="match status" value="1"/>
</dbReference>
<evidence type="ECO:0000259" key="5">
    <source>
        <dbReference type="PROSITE" id="PS50110"/>
    </source>
</evidence>
<reference evidence="6 7" key="1">
    <citation type="submission" date="2014-03" db="EMBL/GenBank/DDBJ databases">
        <title>Genomics of Bifidobacteria.</title>
        <authorList>
            <person name="Ventura M."/>
            <person name="Milani C."/>
            <person name="Lugli G.A."/>
        </authorList>
    </citation>
    <scope>NUCLEOTIDE SEQUENCE [LARGE SCALE GENOMIC DNA]</scope>
    <source>
        <strain evidence="6 7">DSM 23969</strain>
    </source>
</reference>
<sequence>MAAGGTVGVMELGSEPDAASVIRIGVLDNDPFALDAMCAMIAAMSRDFHVVWGTGSPAVAIEHCHNAHTRPDVLVLDMALGGITGADVCRRIRRRTSKVGVICVTSYSTDVYRDEAIEAGAQGLLAKERLKADIADAVRRAAVGKPTAAQAALGFRDAASAHAALSGTVPARMSEDMKDSLSEREKDILRLYAQRLTTDEIAQRLGIAKGSVFTYVHRAADKLGVTSRREVLEACARYDLL</sequence>
<dbReference type="GO" id="GO:0003677">
    <property type="term" value="F:DNA binding"/>
    <property type="evidence" value="ECO:0007669"/>
    <property type="project" value="UniProtKB-KW"/>
</dbReference>